<feature type="transmembrane region" description="Helical" evidence="1">
    <location>
        <begin position="20"/>
        <end position="42"/>
    </location>
</feature>
<comment type="caution">
    <text evidence="3">The sequence shown here is derived from an EMBL/GenBank/DDBJ whole genome shotgun (WGS) entry which is preliminary data.</text>
</comment>
<dbReference type="AlphaFoldDB" id="A0A6G1MCF4"/>
<keyword evidence="1" id="KW-0812">Transmembrane</keyword>
<dbReference type="EMBL" id="WIWS01000058">
    <property type="protein sequence ID" value="KAF3214642.1"/>
    <property type="molecule type" value="Genomic_DNA"/>
</dbReference>
<feature type="transmembrane region" description="Helical" evidence="1">
    <location>
        <begin position="124"/>
        <end position="146"/>
    </location>
</feature>
<evidence type="ECO:0000313" key="8">
    <source>
        <dbReference type="Proteomes" id="UP000483672"/>
    </source>
</evidence>
<feature type="transmembrane region" description="Helical" evidence="1">
    <location>
        <begin position="158"/>
        <end position="177"/>
    </location>
</feature>
<dbReference type="Proteomes" id="UP000472727">
    <property type="component" value="Unassembled WGS sequence"/>
</dbReference>
<dbReference type="EMBL" id="WIPF01000143">
    <property type="protein sequence ID" value="KAF3204552.1"/>
    <property type="molecule type" value="Genomic_DNA"/>
</dbReference>
<name>A0A6G1MCF4_ORBOL</name>
<accession>A0A6G1MCF4</accession>
<keyword evidence="1" id="KW-1133">Transmembrane helix</keyword>
<protein>
    <submittedName>
        <fullName evidence="3">Uncharacterized protein</fullName>
    </submittedName>
</protein>
<sequence>MKAVSFFARHEPSNLIHVTTLSFHGVWAIACWIVFVLQWILPKGTHNHKAMGRFIFWVFLFPLEVTGLLLVPYLFSNAPRANIVLTSGYLVIPGMGFHFLITTFLAFPFRFLRDKISLSLRFMEWFITLNFILQLIGSSALAYKIASRVEVGIHHENNIELFILTTPFTIMQCLLLLHPHPKSLGHPFYIKYLTLQMFPGTMIVIARDDYWLWGPGGLTNPYARIGLEFLPMVPFFVMVWPTFLGCNHKNLKVKIISGTQKENEDVAISVKSTATVLEEREVSVSSRGTLGLQLRSI</sequence>
<evidence type="ECO:0000256" key="1">
    <source>
        <dbReference type="SAM" id="Phobius"/>
    </source>
</evidence>
<evidence type="ECO:0000313" key="3">
    <source>
        <dbReference type="EMBL" id="KAF3204552.1"/>
    </source>
</evidence>
<evidence type="ECO:0000313" key="7">
    <source>
        <dbReference type="Proteomes" id="UP000479691"/>
    </source>
</evidence>
<dbReference type="EMBL" id="JAABOE010000168">
    <property type="protein sequence ID" value="KAF3160233.1"/>
    <property type="molecule type" value="Genomic_DNA"/>
</dbReference>
<feature type="transmembrane region" description="Helical" evidence="1">
    <location>
        <begin position="87"/>
        <end position="112"/>
    </location>
</feature>
<dbReference type="Proteomes" id="UP000483672">
    <property type="component" value="Unassembled WGS sequence"/>
</dbReference>
<keyword evidence="1" id="KW-0472">Membrane</keyword>
<feature type="transmembrane region" description="Helical" evidence="1">
    <location>
        <begin position="54"/>
        <end position="75"/>
    </location>
</feature>
<reference evidence="6 7" key="1">
    <citation type="submission" date="2019-06" db="EMBL/GenBank/DDBJ databases">
        <authorList>
            <person name="Palmer J.M."/>
        </authorList>
    </citation>
    <scope>NUCLEOTIDE SEQUENCE [LARGE SCALE GENOMIC DNA]</scope>
    <source>
        <strain evidence="4 6">TWF106</strain>
        <strain evidence="3 8">TWF191</strain>
        <strain evidence="5">TWF679</strain>
        <strain evidence="2 7">TWF788</strain>
    </source>
</reference>
<dbReference type="Proteomes" id="UP000614610">
    <property type="component" value="Unassembled WGS sequence"/>
</dbReference>
<evidence type="ECO:0000313" key="2">
    <source>
        <dbReference type="EMBL" id="KAF3160233.1"/>
    </source>
</evidence>
<dbReference type="Proteomes" id="UP000479691">
    <property type="component" value="Unassembled WGS sequence"/>
</dbReference>
<organism evidence="3 8">
    <name type="scientific">Orbilia oligospora</name>
    <name type="common">Nematode-trapping fungus</name>
    <name type="synonym">Arthrobotrys oligospora</name>
    <dbReference type="NCBI Taxonomy" id="2813651"/>
    <lineage>
        <taxon>Eukaryota</taxon>
        <taxon>Fungi</taxon>
        <taxon>Dikarya</taxon>
        <taxon>Ascomycota</taxon>
        <taxon>Pezizomycotina</taxon>
        <taxon>Orbiliomycetes</taxon>
        <taxon>Orbiliales</taxon>
        <taxon>Orbiliaceae</taxon>
        <taxon>Orbilia</taxon>
    </lineage>
</organism>
<dbReference type="OrthoDB" id="5282758at2759"/>
<gene>
    <name evidence="4" type="ORF">TWF106_008999</name>
    <name evidence="3" type="ORF">TWF191_002246</name>
    <name evidence="5" type="ORF">TWF679_005821</name>
    <name evidence="2" type="ORF">TWF788_003188</name>
</gene>
<evidence type="ECO:0000313" key="4">
    <source>
        <dbReference type="EMBL" id="KAF3214642.1"/>
    </source>
</evidence>
<proteinExistence type="predicted"/>
<feature type="transmembrane region" description="Helical" evidence="1">
    <location>
        <begin position="226"/>
        <end position="246"/>
    </location>
</feature>
<dbReference type="PROSITE" id="PS51257">
    <property type="entry name" value="PROKAR_LIPOPROTEIN"/>
    <property type="match status" value="1"/>
</dbReference>
<dbReference type="EMBL" id="WIWT01000003">
    <property type="protein sequence ID" value="KAF3222340.1"/>
    <property type="molecule type" value="Genomic_DNA"/>
</dbReference>
<evidence type="ECO:0000313" key="5">
    <source>
        <dbReference type="EMBL" id="KAF3222340.1"/>
    </source>
</evidence>
<evidence type="ECO:0000313" key="6">
    <source>
        <dbReference type="Proteomes" id="UP000472727"/>
    </source>
</evidence>